<keyword evidence="9" id="KW-1185">Reference proteome</keyword>
<dbReference type="InterPro" id="IPR036390">
    <property type="entry name" value="WH_DNA-bd_sf"/>
</dbReference>
<dbReference type="SUPFAM" id="SSF46785">
    <property type="entry name" value="Winged helix' DNA-binding domain"/>
    <property type="match status" value="1"/>
</dbReference>
<keyword evidence="2" id="KW-0238">DNA-binding</keyword>
<evidence type="ECO:0000313" key="7">
    <source>
        <dbReference type="EMBL" id="OHX22079.1"/>
    </source>
</evidence>
<comment type="caution">
    <text evidence="6">The sequence shown here is derived from an EMBL/GenBank/DDBJ whole genome shotgun (WGS) entry which is preliminary data.</text>
</comment>
<dbReference type="EMBL" id="MKCS01000001">
    <property type="protein sequence ID" value="OHX14870.1"/>
    <property type="molecule type" value="Genomic_DNA"/>
</dbReference>
<dbReference type="Proteomes" id="UP000180088">
    <property type="component" value="Unassembled WGS sequence"/>
</dbReference>
<evidence type="ECO:0008006" key="10">
    <source>
        <dbReference type="Google" id="ProtNLM"/>
    </source>
</evidence>
<organism evidence="6 8">
    <name type="scientific">Chromobacterium sphagni</name>
    <dbReference type="NCBI Taxonomy" id="1903179"/>
    <lineage>
        <taxon>Bacteria</taxon>
        <taxon>Pseudomonadati</taxon>
        <taxon>Pseudomonadota</taxon>
        <taxon>Betaproteobacteria</taxon>
        <taxon>Neisseriales</taxon>
        <taxon>Chromobacteriaceae</taxon>
        <taxon>Chromobacterium</taxon>
    </lineage>
</organism>
<dbReference type="EMBL" id="MKCT01000001">
    <property type="protein sequence ID" value="OHX22079.1"/>
    <property type="molecule type" value="Genomic_DNA"/>
</dbReference>
<dbReference type="GO" id="GO:0003677">
    <property type="term" value="F:DNA binding"/>
    <property type="evidence" value="ECO:0007669"/>
    <property type="project" value="UniProtKB-KW"/>
</dbReference>
<reference evidence="8 9" key="1">
    <citation type="submission" date="2016-09" db="EMBL/GenBank/DDBJ databases">
        <title>Chromobacterium muskegensis sp. nov., an insecticidal bacterium isolated from Sphagnum bogs.</title>
        <authorList>
            <person name="Sparks M.E."/>
            <person name="Blackburn M.B."/>
            <person name="Gundersen-Rindal D.E."/>
            <person name="Mitchell A."/>
            <person name="Farrar R."/>
            <person name="Kuhar D."/>
        </authorList>
    </citation>
    <scope>NUCLEOTIDE SEQUENCE [LARGE SCALE GENOMIC DNA]</scope>
    <source>
        <strain evidence="7 9">14B-1</strain>
        <strain evidence="6 8">37-2</strain>
    </source>
</reference>
<keyword evidence="1" id="KW-0805">Transcription regulation</keyword>
<dbReference type="GO" id="GO:0003700">
    <property type="term" value="F:DNA-binding transcription factor activity"/>
    <property type="evidence" value="ECO:0007669"/>
    <property type="project" value="TreeGrafter"/>
</dbReference>
<dbReference type="InterPro" id="IPR014710">
    <property type="entry name" value="RmlC-like_jellyroll"/>
</dbReference>
<dbReference type="Proteomes" id="UP000180280">
    <property type="component" value="Unassembled WGS sequence"/>
</dbReference>
<dbReference type="PANTHER" id="PTHR24567:SF68">
    <property type="entry name" value="DNA-BINDING TRANSCRIPTIONAL DUAL REGULATOR CRP"/>
    <property type="match status" value="1"/>
</dbReference>
<dbReference type="STRING" id="1903179.BI347_03130"/>
<gene>
    <name evidence="7" type="ORF">BI344_01875</name>
    <name evidence="6" type="ORF">BI347_03130</name>
</gene>
<keyword evidence="3" id="KW-0804">Transcription</keyword>
<feature type="domain" description="HTH crp-type" evidence="5">
    <location>
        <begin position="154"/>
        <end position="227"/>
    </location>
</feature>
<evidence type="ECO:0000313" key="8">
    <source>
        <dbReference type="Proteomes" id="UP000180088"/>
    </source>
</evidence>
<dbReference type="SUPFAM" id="SSF51206">
    <property type="entry name" value="cAMP-binding domain-like"/>
    <property type="match status" value="1"/>
</dbReference>
<dbReference type="Pfam" id="PF00027">
    <property type="entry name" value="cNMP_binding"/>
    <property type="match status" value="1"/>
</dbReference>
<evidence type="ECO:0000256" key="3">
    <source>
        <dbReference type="ARBA" id="ARBA00023163"/>
    </source>
</evidence>
<feature type="domain" description="Cyclic nucleotide-binding" evidence="4">
    <location>
        <begin position="21"/>
        <end position="123"/>
    </location>
</feature>
<dbReference type="InterPro" id="IPR036388">
    <property type="entry name" value="WH-like_DNA-bd_sf"/>
</dbReference>
<dbReference type="AlphaFoldDB" id="A0A1S1X5Y6"/>
<dbReference type="PROSITE" id="PS50042">
    <property type="entry name" value="CNMP_BINDING_3"/>
    <property type="match status" value="1"/>
</dbReference>
<dbReference type="InterPro" id="IPR050397">
    <property type="entry name" value="Env_Response_Regulators"/>
</dbReference>
<dbReference type="Gene3D" id="1.10.10.10">
    <property type="entry name" value="Winged helix-like DNA-binding domain superfamily/Winged helix DNA-binding domain"/>
    <property type="match status" value="1"/>
</dbReference>
<dbReference type="SMART" id="SM00100">
    <property type="entry name" value="cNMP"/>
    <property type="match status" value="1"/>
</dbReference>
<evidence type="ECO:0000256" key="2">
    <source>
        <dbReference type="ARBA" id="ARBA00023125"/>
    </source>
</evidence>
<dbReference type="PROSITE" id="PS51063">
    <property type="entry name" value="HTH_CRP_2"/>
    <property type="match status" value="1"/>
</dbReference>
<evidence type="ECO:0000313" key="6">
    <source>
        <dbReference type="EMBL" id="OHX14870.1"/>
    </source>
</evidence>
<evidence type="ECO:0000256" key="1">
    <source>
        <dbReference type="ARBA" id="ARBA00023015"/>
    </source>
</evidence>
<dbReference type="InterPro" id="IPR018490">
    <property type="entry name" value="cNMP-bd_dom_sf"/>
</dbReference>
<accession>A0A1S1X5Y6</accession>
<proteinExistence type="predicted"/>
<dbReference type="Gene3D" id="2.60.120.10">
    <property type="entry name" value="Jelly Rolls"/>
    <property type="match status" value="1"/>
</dbReference>
<evidence type="ECO:0000259" key="5">
    <source>
        <dbReference type="PROSITE" id="PS51063"/>
    </source>
</evidence>
<evidence type="ECO:0000313" key="9">
    <source>
        <dbReference type="Proteomes" id="UP000180280"/>
    </source>
</evidence>
<dbReference type="OrthoDB" id="8565101at2"/>
<protein>
    <recommendedName>
        <fullName evidence="10">Cyclic nucleotide-binding domain-containing protein</fullName>
    </recommendedName>
</protein>
<dbReference type="PANTHER" id="PTHR24567">
    <property type="entry name" value="CRP FAMILY TRANSCRIPTIONAL REGULATORY PROTEIN"/>
    <property type="match status" value="1"/>
</dbReference>
<dbReference type="CDD" id="cd00038">
    <property type="entry name" value="CAP_ED"/>
    <property type="match status" value="1"/>
</dbReference>
<dbReference type="GO" id="GO:0005829">
    <property type="term" value="C:cytosol"/>
    <property type="evidence" value="ECO:0007669"/>
    <property type="project" value="TreeGrafter"/>
</dbReference>
<name>A0A1S1X5Y6_9NEIS</name>
<dbReference type="InterPro" id="IPR000595">
    <property type="entry name" value="cNMP-bd_dom"/>
</dbReference>
<sequence>MPSSPTAPPLDYLQQLSSLPLLQGLSQPLLLHLQKHAVPLQGKKRKLLFWKDEPANFIALVMQGTVHHTLDEPDGKEVIIDRSHCGELVGESALLQTGLRNSNALLSADARLLLLHQPHFSLLQQDPAFMSRVQAQLCQRLQRLSNFVETVCLYRLEARLARHLLEEMALKGQAGPDGIWLPMQFNQSILAAMLNASRPRLNAQLKEWQRSGLIQPLRRALQIKDPERLRRIAQQGGALP</sequence>
<evidence type="ECO:0000259" key="4">
    <source>
        <dbReference type="PROSITE" id="PS50042"/>
    </source>
</evidence>
<dbReference type="InterPro" id="IPR012318">
    <property type="entry name" value="HTH_CRP"/>
</dbReference>
<dbReference type="Pfam" id="PF13545">
    <property type="entry name" value="HTH_Crp_2"/>
    <property type="match status" value="1"/>
</dbReference>